<reference evidence="2" key="1">
    <citation type="journal article" date="2014" name="PLoS ONE">
        <title>Plasmidome interchange between Clostridium botulinum, Clostridium novyi and Clostridium haemolyticum converts strains of independent lineages into distinctly different pathogens.</title>
        <authorList>
            <person name="Skarin H."/>
            <person name="Segerman B."/>
        </authorList>
    </citation>
    <scope>NUCLEOTIDE SEQUENCE [LARGE SCALE GENOMIC DNA]</scope>
    <source>
        <strain evidence="2">NCTC 9693</strain>
    </source>
</reference>
<organism evidence="1 2">
    <name type="scientific">Clostridium haemolyticum NCTC 9693</name>
    <dbReference type="NCBI Taxonomy" id="1443114"/>
    <lineage>
        <taxon>Bacteria</taxon>
        <taxon>Bacillati</taxon>
        <taxon>Bacillota</taxon>
        <taxon>Clostridia</taxon>
        <taxon>Eubacteriales</taxon>
        <taxon>Clostridiaceae</taxon>
        <taxon>Clostridium</taxon>
    </lineage>
</organism>
<geneLocation type="plasmid" evidence="1 2">
    <name>p1Ch9693</name>
</geneLocation>
<dbReference type="RefSeq" id="WP_187291623.1">
    <property type="nucleotide sequence ID" value="NZ_CM003349.1"/>
</dbReference>
<accession>A0ABR4TAZ2</accession>
<sequence length="57" mass="6547">MTNEDKLMAQNIIETAKLLKSQIRVLCKQHKCCETCPFEKVSCSNHILLSEVKLNLK</sequence>
<gene>
    <name evidence="1" type="ORF">Z960_p0087</name>
</gene>
<dbReference type="EMBL" id="JENX01000125">
    <property type="protein sequence ID" value="KEI14083.1"/>
    <property type="molecule type" value="Genomic_DNA"/>
</dbReference>
<proteinExistence type="predicted"/>
<evidence type="ECO:0000313" key="1">
    <source>
        <dbReference type="EMBL" id="KEI14083.1"/>
    </source>
</evidence>
<dbReference type="Proteomes" id="UP000027937">
    <property type="component" value="Plasmid p1Ch9693"/>
</dbReference>
<name>A0ABR4TAZ2_CLOHA</name>
<evidence type="ECO:0000313" key="2">
    <source>
        <dbReference type="Proteomes" id="UP000027937"/>
    </source>
</evidence>
<comment type="caution">
    <text evidence="1">The sequence shown here is derived from an EMBL/GenBank/DDBJ whole genome shotgun (WGS) entry which is preliminary data.</text>
</comment>
<keyword evidence="2" id="KW-1185">Reference proteome</keyword>
<keyword evidence="1" id="KW-0614">Plasmid</keyword>
<protein>
    <submittedName>
        <fullName evidence="1">Uncharacterized protein</fullName>
    </submittedName>
</protein>